<dbReference type="InterPro" id="IPR008734">
    <property type="entry name" value="PHK_A/B_su"/>
</dbReference>
<keyword evidence="2" id="KW-0636">Prenylation</keyword>
<organism evidence="4 5">
    <name type="scientific">Acrobeloides nanus</name>
    <dbReference type="NCBI Taxonomy" id="290746"/>
    <lineage>
        <taxon>Eukaryota</taxon>
        <taxon>Metazoa</taxon>
        <taxon>Ecdysozoa</taxon>
        <taxon>Nematoda</taxon>
        <taxon>Chromadorea</taxon>
        <taxon>Rhabditida</taxon>
        <taxon>Tylenchina</taxon>
        <taxon>Cephalobomorpha</taxon>
        <taxon>Cephaloboidea</taxon>
        <taxon>Cephalobidae</taxon>
        <taxon>Acrobeloides</taxon>
    </lineage>
</organism>
<dbReference type="Pfam" id="PF19292">
    <property type="entry name" value="KPBB_C"/>
    <property type="match status" value="1"/>
</dbReference>
<accession>A0A914ELE6</accession>
<keyword evidence="1 2" id="KW-0119">Carbohydrate metabolism</keyword>
<comment type="subcellular location">
    <subcellularLocation>
        <location evidence="2">Cell membrane</location>
        <topology evidence="2">Lipid-anchor</topology>
        <orientation evidence="2">Cytoplasmic side</orientation>
    </subcellularLocation>
</comment>
<feature type="domain" description="Phosphorylase b kinase regulatory subunit alpha/beta C-terminal" evidence="3">
    <location>
        <begin position="176"/>
        <end position="339"/>
    </location>
</feature>
<reference evidence="5" key="1">
    <citation type="submission" date="2022-11" db="UniProtKB">
        <authorList>
            <consortium name="WormBaseParasite"/>
        </authorList>
    </citation>
    <scope>IDENTIFICATION</scope>
</reference>
<dbReference type="PANTHER" id="PTHR10749">
    <property type="entry name" value="PHOSPHORYLASE B KINASE REGULATORY SUBUNIT"/>
    <property type="match status" value="1"/>
</dbReference>
<comment type="similarity">
    <text evidence="2">Belongs to the phosphorylase b kinase regulatory chain family.</text>
</comment>
<dbReference type="PANTHER" id="PTHR10749:SF8">
    <property type="entry name" value="PHOSPHORYLASE B KINASE REGULATORY SUBUNIT BETA"/>
    <property type="match status" value="1"/>
</dbReference>
<evidence type="ECO:0000256" key="2">
    <source>
        <dbReference type="RuleBase" id="RU364123"/>
    </source>
</evidence>
<keyword evidence="2" id="KW-0449">Lipoprotein</keyword>
<sequence>MMRRKSPNHYVDGETLNGHMENLYRQAYSWRLWWLVRYSASKLRKTIISLAPSITNLLVRGKQVVIGMKKGKEVIISSPSSPAEIVNAIFNSADEDDPHAAVFQQELIIACADLIAHKTDAFDGILAIRLSWLIKAMQLLLEFFKEGMKKENLKERRRIADVKTLLDSSSLTSIAKQLELSKNSSIYDLSPTMVKELLEILMTKKNWNILTPVQTRRLNGALNRVPMNLYQRIWKILERTAGGIVIAGHHLPQCPTLKVMTQQELNFSYKIEAMMGDITQPEYRQILVEMLCILATIMERNPEISFSDTLNCDQLCQQAFQFFCADNNISDQKDMTPFYQLDESHTSDIYSLITSSGTNTTSYLLRAVMDKLLKGSNIKRKFSSLNEDAAGDLIISEGRKSEDTCHVS</sequence>
<keyword evidence="2" id="KW-0112">Calmodulin-binding</keyword>
<dbReference type="WBParaSite" id="ACRNAN_scaffold856.g7239.t1">
    <property type="protein sequence ID" value="ACRNAN_scaffold856.g7239.t1"/>
    <property type="gene ID" value="ACRNAN_scaffold856.g7239"/>
</dbReference>
<comment type="function">
    <text evidence="2">Phosphorylase b kinase catalyzes the phosphorylation of serine in certain substrates, including troponin I.</text>
</comment>
<dbReference type="GO" id="GO:0005977">
    <property type="term" value="P:glycogen metabolic process"/>
    <property type="evidence" value="ECO:0007669"/>
    <property type="project" value="UniProtKB-KW"/>
</dbReference>
<keyword evidence="2" id="KW-1003">Cell membrane</keyword>
<evidence type="ECO:0000313" key="5">
    <source>
        <dbReference type="WBParaSite" id="ACRNAN_scaffold856.g7239.t1"/>
    </source>
</evidence>
<dbReference type="GO" id="GO:0005964">
    <property type="term" value="C:phosphorylase kinase complex"/>
    <property type="evidence" value="ECO:0007669"/>
    <property type="project" value="TreeGrafter"/>
</dbReference>
<dbReference type="InterPro" id="IPR045583">
    <property type="entry name" value="KPBA/B_C"/>
</dbReference>
<dbReference type="AlphaFoldDB" id="A0A914ELE6"/>
<dbReference type="Proteomes" id="UP000887540">
    <property type="component" value="Unplaced"/>
</dbReference>
<evidence type="ECO:0000259" key="3">
    <source>
        <dbReference type="Pfam" id="PF19292"/>
    </source>
</evidence>
<evidence type="ECO:0000313" key="4">
    <source>
        <dbReference type="Proteomes" id="UP000887540"/>
    </source>
</evidence>
<comment type="pathway">
    <text evidence="2">Glycan biosynthesis; glycogen metabolism.</text>
</comment>
<dbReference type="GO" id="GO:0005886">
    <property type="term" value="C:plasma membrane"/>
    <property type="evidence" value="ECO:0007669"/>
    <property type="project" value="UniProtKB-SubCell"/>
</dbReference>
<keyword evidence="2" id="KW-0472">Membrane</keyword>
<protein>
    <recommendedName>
        <fullName evidence="2">Phosphorylase b kinase regulatory subunit</fullName>
    </recommendedName>
</protein>
<keyword evidence="2" id="KW-0321">Glycogen metabolism</keyword>
<keyword evidence="4" id="KW-1185">Reference proteome</keyword>
<evidence type="ECO:0000256" key="1">
    <source>
        <dbReference type="ARBA" id="ARBA00023277"/>
    </source>
</evidence>
<proteinExistence type="inferred from homology"/>
<name>A0A914ELE6_9BILA</name>
<dbReference type="GO" id="GO:0005516">
    <property type="term" value="F:calmodulin binding"/>
    <property type="evidence" value="ECO:0007669"/>
    <property type="project" value="UniProtKB-KW"/>
</dbReference>